<dbReference type="PANTHER" id="PTHR30055:SF234">
    <property type="entry name" value="HTH-TYPE TRANSCRIPTIONAL REGULATOR BETI"/>
    <property type="match status" value="1"/>
</dbReference>
<organism evidence="6 7">
    <name type="scientific">Actinocorallia longicatena</name>
    <dbReference type="NCBI Taxonomy" id="111803"/>
    <lineage>
        <taxon>Bacteria</taxon>
        <taxon>Bacillati</taxon>
        <taxon>Actinomycetota</taxon>
        <taxon>Actinomycetes</taxon>
        <taxon>Streptosporangiales</taxon>
        <taxon>Thermomonosporaceae</taxon>
        <taxon>Actinocorallia</taxon>
    </lineage>
</organism>
<evidence type="ECO:0000313" key="7">
    <source>
        <dbReference type="Proteomes" id="UP001501237"/>
    </source>
</evidence>
<evidence type="ECO:0000313" key="6">
    <source>
        <dbReference type="EMBL" id="GAA3221960.1"/>
    </source>
</evidence>
<dbReference type="EMBL" id="BAAAUV010000012">
    <property type="protein sequence ID" value="GAA3221960.1"/>
    <property type="molecule type" value="Genomic_DNA"/>
</dbReference>
<evidence type="ECO:0000256" key="2">
    <source>
        <dbReference type="ARBA" id="ARBA00023125"/>
    </source>
</evidence>
<keyword evidence="2 4" id="KW-0238">DNA-binding</keyword>
<dbReference type="InterPro" id="IPR050109">
    <property type="entry name" value="HTH-type_TetR-like_transc_reg"/>
</dbReference>
<protein>
    <submittedName>
        <fullName evidence="6">TetR/AcrR family transcriptional regulator</fullName>
    </submittedName>
</protein>
<dbReference type="Gene3D" id="1.10.357.10">
    <property type="entry name" value="Tetracycline Repressor, domain 2"/>
    <property type="match status" value="1"/>
</dbReference>
<gene>
    <name evidence="6" type="ORF">GCM10010468_47440</name>
</gene>
<keyword evidence="7" id="KW-1185">Reference proteome</keyword>
<name>A0ABP6QDH6_9ACTN</name>
<dbReference type="Pfam" id="PF00440">
    <property type="entry name" value="TetR_N"/>
    <property type="match status" value="1"/>
</dbReference>
<evidence type="ECO:0000259" key="5">
    <source>
        <dbReference type="PROSITE" id="PS50977"/>
    </source>
</evidence>
<keyword evidence="1" id="KW-0805">Transcription regulation</keyword>
<dbReference type="PROSITE" id="PS50977">
    <property type="entry name" value="HTH_TETR_2"/>
    <property type="match status" value="1"/>
</dbReference>
<evidence type="ECO:0000256" key="3">
    <source>
        <dbReference type="ARBA" id="ARBA00023163"/>
    </source>
</evidence>
<dbReference type="InterPro" id="IPR001647">
    <property type="entry name" value="HTH_TetR"/>
</dbReference>
<reference evidence="7" key="1">
    <citation type="journal article" date="2019" name="Int. J. Syst. Evol. Microbiol.">
        <title>The Global Catalogue of Microorganisms (GCM) 10K type strain sequencing project: providing services to taxonomists for standard genome sequencing and annotation.</title>
        <authorList>
            <consortium name="The Broad Institute Genomics Platform"/>
            <consortium name="The Broad Institute Genome Sequencing Center for Infectious Disease"/>
            <person name="Wu L."/>
            <person name="Ma J."/>
        </authorList>
    </citation>
    <scope>NUCLEOTIDE SEQUENCE [LARGE SCALE GENOMIC DNA]</scope>
    <source>
        <strain evidence="7">JCM 9377</strain>
    </source>
</reference>
<proteinExistence type="predicted"/>
<sequence length="196" mass="21871">MGGMSASRRMGTENTETRQRLIELTERLMMEEGYAAVGIRRVAREADVAPALVLYYFRTLDDLFIAVLRRGAEEELARQRAIADDADPLRALWGLAGRRGAARITEEFMALGNHRKAIRAEITAQAERYRRAQLESLTRAQDEGRLDLHGATPMAAVVISTALSRVLVMEEEMGLTCGHEETRTLVEDLLTRMGPA</sequence>
<keyword evidence="3" id="KW-0804">Transcription</keyword>
<evidence type="ECO:0000256" key="1">
    <source>
        <dbReference type="ARBA" id="ARBA00023015"/>
    </source>
</evidence>
<dbReference type="SUPFAM" id="SSF46689">
    <property type="entry name" value="Homeodomain-like"/>
    <property type="match status" value="1"/>
</dbReference>
<dbReference type="Proteomes" id="UP001501237">
    <property type="component" value="Unassembled WGS sequence"/>
</dbReference>
<feature type="domain" description="HTH tetR-type" evidence="5">
    <location>
        <begin position="15"/>
        <end position="75"/>
    </location>
</feature>
<dbReference type="PANTHER" id="PTHR30055">
    <property type="entry name" value="HTH-TYPE TRANSCRIPTIONAL REGULATOR RUTR"/>
    <property type="match status" value="1"/>
</dbReference>
<accession>A0ABP6QDH6</accession>
<comment type="caution">
    <text evidence="6">The sequence shown here is derived from an EMBL/GenBank/DDBJ whole genome shotgun (WGS) entry which is preliminary data.</text>
</comment>
<dbReference type="InterPro" id="IPR009057">
    <property type="entry name" value="Homeodomain-like_sf"/>
</dbReference>
<evidence type="ECO:0000256" key="4">
    <source>
        <dbReference type="PROSITE-ProRule" id="PRU00335"/>
    </source>
</evidence>
<feature type="DNA-binding region" description="H-T-H motif" evidence="4">
    <location>
        <begin position="38"/>
        <end position="57"/>
    </location>
</feature>